<feature type="domain" description="N-acetyltransferase" evidence="1">
    <location>
        <begin position="5"/>
        <end position="146"/>
    </location>
</feature>
<dbReference type="CDD" id="cd04301">
    <property type="entry name" value="NAT_SF"/>
    <property type="match status" value="1"/>
</dbReference>
<evidence type="ECO:0000313" key="2">
    <source>
        <dbReference type="EMBL" id="TDP12684.1"/>
    </source>
</evidence>
<keyword evidence="2" id="KW-0808">Transferase</keyword>
<dbReference type="EMBL" id="SNXE01000001">
    <property type="protein sequence ID" value="TDP12684.1"/>
    <property type="molecule type" value="Genomic_DNA"/>
</dbReference>
<dbReference type="InterPro" id="IPR000182">
    <property type="entry name" value="GNAT_dom"/>
</dbReference>
<dbReference type="Gene3D" id="3.40.630.30">
    <property type="match status" value="1"/>
</dbReference>
<reference evidence="2 3" key="1">
    <citation type="submission" date="2019-03" db="EMBL/GenBank/DDBJ databases">
        <title>Genomic Encyclopedia of Type Strains, Phase IV (KMG-IV): sequencing the most valuable type-strain genomes for metagenomic binning, comparative biology and taxonomic classification.</title>
        <authorList>
            <person name="Goeker M."/>
        </authorList>
    </citation>
    <scope>NUCLEOTIDE SEQUENCE [LARGE SCALE GENOMIC DNA]</scope>
    <source>
        <strain evidence="2 3">DSM 25082</strain>
    </source>
</reference>
<sequence>MPETLSLRAVTRENYEAICDLPLPAEQQAMLASNSWSLVQAAYEPDYQPRAIYLGERPVGFIMWVPESETRVSIWRFMIGKDDQGRGLGSQALRLAMAEIAQQPGVREIEICYAPDNEGSRRLYARHGFVEQGLDPDGEDMLALLRL</sequence>
<evidence type="ECO:0000313" key="3">
    <source>
        <dbReference type="Proteomes" id="UP000295357"/>
    </source>
</evidence>
<evidence type="ECO:0000259" key="1">
    <source>
        <dbReference type="PROSITE" id="PS51186"/>
    </source>
</evidence>
<gene>
    <name evidence="2" type="ORF">DFR39_101157</name>
</gene>
<dbReference type="GO" id="GO:0016747">
    <property type="term" value="F:acyltransferase activity, transferring groups other than amino-acyl groups"/>
    <property type="evidence" value="ECO:0007669"/>
    <property type="project" value="InterPro"/>
</dbReference>
<dbReference type="PROSITE" id="PS51186">
    <property type="entry name" value="GNAT"/>
    <property type="match status" value="1"/>
</dbReference>
<dbReference type="InterPro" id="IPR016181">
    <property type="entry name" value="Acyl_CoA_acyltransferase"/>
</dbReference>
<proteinExistence type="predicted"/>
<organism evidence="2 3">
    <name type="scientific">Roseateles asaccharophilus</name>
    <dbReference type="NCBI Taxonomy" id="582607"/>
    <lineage>
        <taxon>Bacteria</taxon>
        <taxon>Pseudomonadati</taxon>
        <taxon>Pseudomonadota</taxon>
        <taxon>Betaproteobacteria</taxon>
        <taxon>Burkholderiales</taxon>
        <taxon>Sphaerotilaceae</taxon>
        <taxon>Roseateles</taxon>
    </lineage>
</organism>
<comment type="caution">
    <text evidence="2">The sequence shown here is derived from an EMBL/GenBank/DDBJ whole genome shotgun (WGS) entry which is preliminary data.</text>
</comment>
<dbReference type="SUPFAM" id="SSF55729">
    <property type="entry name" value="Acyl-CoA N-acyltransferases (Nat)"/>
    <property type="match status" value="1"/>
</dbReference>
<dbReference type="RefSeq" id="WP_133601630.1">
    <property type="nucleotide sequence ID" value="NZ_JAUFPJ010000005.1"/>
</dbReference>
<protein>
    <submittedName>
        <fullName evidence="2">Diamine N-acetyltransferase</fullName>
    </submittedName>
</protein>
<dbReference type="Pfam" id="PF00583">
    <property type="entry name" value="Acetyltransf_1"/>
    <property type="match status" value="1"/>
</dbReference>
<dbReference type="AlphaFoldDB" id="A0A4R6NEN2"/>
<dbReference type="OrthoDB" id="5243635at2"/>
<name>A0A4R6NEN2_9BURK</name>
<dbReference type="Proteomes" id="UP000295357">
    <property type="component" value="Unassembled WGS sequence"/>
</dbReference>
<accession>A0A4R6NEN2</accession>
<keyword evidence="3" id="KW-1185">Reference proteome</keyword>